<protein>
    <submittedName>
        <fullName evidence="1">Uncharacterized protein</fullName>
    </submittedName>
</protein>
<dbReference type="Proteomes" id="UP001499841">
    <property type="component" value="Unassembled WGS sequence"/>
</dbReference>
<evidence type="ECO:0000313" key="2">
    <source>
        <dbReference type="Proteomes" id="UP001499841"/>
    </source>
</evidence>
<accession>A0ABP8ERG5</accession>
<proteinExistence type="predicted"/>
<organism evidence="1 2">
    <name type="scientific">Georgenia daeguensis</name>
    <dbReference type="NCBI Taxonomy" id="908355"/>
    <lineage>
        <taxon>Bacteria</taxon>
        <taxon>Bacillati</taxon>
        <taxon>Actinomycetota</taxon>
        <taxon>Actinomycetes</taxon>
        <taxon>Micrococcales</taxon>
        <taxon>Bogoriellaceae</taxon>
        <taxon>Georgenia</taxon>
    </lineage>
</organism>
<comment type="caution">
    <text evidence="1">The sequence shown here is derived from an EMBL/GenBank/DDBJ whole genome shotgun (WGS) entry which is preliminary data.</text>
</comment>
<keyword evidence="2" id="KW-1185">Reference proteome</keyword>
<gene>
    <name evidence="1" type="ORF">GCM10022262_07610</name>
</gene>
<reference evidence="2" key="1">
    <citation type="journal article" date="2019" name="Int. J. Syst. Evol. Microbiol.">
        <title>The Global Catalogue of Microorganisms (GCM) 10K type strain sequencing project: providing services to taxonomists for standard genome sequencing and annotation.</title>
        <authorList>
            <consortium name="The Broad Institute Genomics Platform"/>
            <consortium name="The Broad Institute Genome Sequencing Center for Infectious Disease"/>
            <person name="Wu L."/>
            <person name="Ma J."/>
        </authorList>
    </citation>
    <scope>NUCLEOTIDE SEQUENCE [LARGE SCALE GENOMIC DNA]</scope>
    <source>
        <strain evidence="2">JCM 17459</strain>
    </source>
</reference>
<name>A0ABP8ERG5_9MICO</name>
<sequence>MIEGRQFREAAIEQLQADVPGFPQERYGAELDHALARIDEEQVGVLVRRQKMIAAARELDVVNAVFAVYHFNSRYSRHVCEYGLGPIPLADVFGDLYTPEQIAEAAARADALISEGIRMGYGPWDWDADMDHLRQTHPGFSDRALGDALDWGRFFGR</sequence>
<evidence type="ECO:0000313" key="1">
    <source>
        <dbReference type="EMBL" id="GAA4286402.1"/>
    </source>
</evidence>
<dbReference type="EMBL" id="BAABBA010000003">
    <property type="protein sequence ID" value="GAA4286402.1"/>
    <property type="molecule type" value="Genomic_DNA"/>
</dbReference>